<protein>
    <submittedName>
        <fullName evidence="2">Uncharacterized protein</fullName>
    </submittedName>
</protein>
<gene>
    <name evidence="2" type="ORF">M997_2529</name>
</gene>
<name>A0AAJ3HS41_PROHU</name>
<keyword evidence="1" id="KW-0472">Membrane</keyword>
<dbReference type="AlphaFoldDB" id="A0AAJ3HS41"/>
<dbReference type="Proteomes" id="UP000078250">
    <property type="component" value="Unassembled WGS sequence"/>
</dbReference>
<dbReference type="EMBL" id="LXEV01000028">
    <property type="protein sequence ID" value="OAT46074.1"/>
    <property type="molecule type" value="Genomic_DNA"/>
</dbReference>
<evidence type="ECO:0000313" key="3">
    <source>
        <dbReference type="Proteomes" id="UP000078250"/>
    </source>
</evidence>
<comment type="caution">
    <text evidence="2">The sequence shown here is derived from an EMBL/GenBank/DDBJ whole genome shotgun (WGS) entry which is preliminary data.</text>
</comment>
<evidence type="ECO:0000313" key="2">
    <source>
        <dbReference type="EMBL" id="OAT46074.1"/>
    </source>
</evidence>
<keyword evidence="1" id="KW-1133">Transmembrane helix</keyword>
<keyword evidence="3" id="KW-1185">Reference proteome</keyword>
<organism evidence="2 3">
    <name type="scientific">Proteus hauseri ATCC 700826</name>
    <dbReference type="NCBI Taxonomy" id="1354271"/>
    <lineage>
        <taxon>Bacteria</taxon>
        <taxon>Pseudomonadati</taxon>
        <taxon>Pseudomonadota</taxon>
        <taxon>Gammaproteobacteria</taxon>
        <taxon>Enterobacterales</taxon>
        <taxon>Morganellaceae</taxon>
        <taxon>Proteus</taxon>
    </lineage>
</organism>
<keyword evidence="1" id="KW-0812">Transmembrane</keyword>
<sequence length="45" mass="5465">MQNIALISVHLIHHYLVLFDYYLIFILHFQTWFMPSYSKSHLGIN</sequence>
<accession>A0AAJ3HS41</accession>
<feature type="transmembrane region" description="Helical" evidence="1">
    <location>
        <begin position="12"/>
        <end position="33"/>
    </location>
</feature>
<evidence type="ECO:0000256" key="1">
    <source>
        <dbReference type="SAM" id="Phobius"/>
    </source>
</evidence>
<proteinExistence type="predicted"/>
<reference evidence="2 3" key="1">
    <citation type="submission" date="2016-04" db="EMBL/GenBank/DDBJ databases">
        <title>ATOL: Assembling a taxonomically balanced genome-scale reconstruction of the evolutionary history of the Enterobacteriaceae.</title>
        <authorList>
            <person name="Plunkett G.III."/>
            <person name="Neeno-Eckwall E.C."/>
            <person name="Glasner J.D."/>
            <person name="Perna N.T."/>
        </authorList>
    </citation>
    <scope>NUCLEOTIDE SEQUENCE [LARGE SCALE GENOMIC DNA]</scope>
    <source>
        <strain evidence="2 3">ATCC 700826</strain>
    </source>
</reference>